<dbReference type="PANTHER" id="PTHR43084:SF1">
    <property type="entry name" value="PERSULFIDE DIOXYGENASE ETHE1, MITOCHONDRIAL"/>
    <property type="match status" value="1"/>
</dbReference>
<gene>
    <name evidence="3" type="ORF">DKX38_025636</name>
</gene>
<dbReference type="GO" id="GO:0046872">
    <property type="term" value="F:metal ion binding"/>
    <property type="evidence" value="ECO:0007669"/>
    <property type="project" value="UniProtKB-KW"/>
</dbReference>
<evidence type="ECO:0000313" key="3">
    <source>
        <dbReference type="EMBL" id="KAB5521317.1"/>
    </source>
</evidence>
<organism evidence="3 4">
    <name type="scientific">Salix brachista</name>
    <dbReference type="NCBI Taxonomy" id="2182728"/>
    <lineage>
        <taxon>Eukaryota</taxon>
        <taxon>Viridiplantae</taxon>
        <taxon>Streptophyta</taxon>
        <taxon>Embryophyta</taxon>
        <taxon>Tracheophyta</taxon>
        <taxon>Spermatophyta</taxon>
        <taxon>Magnoliopsida</taxon>
        <taxon>eudicotyledons</taxon>
        <taxon>Gunneridae</taxon>
        <taxon>Pentapetalae</taxon>
        <taxon>rosids</taxon>
        <taxon>fabids</taxon>
        <taxon>Malpighiales</taxon>
        <taxon>Salicaceae</taxon>
        <taxon>Saliceae</taxon>
        <taxon>Salix</taxon>
    </lineage>
</organism>
<comment type="caution">
    <text evidence="3">The sequence shown here is derived from an EMBL/GenBank/DDBJ whole genome shotgun (WGS) entry which is preliminary data.</text>
</comment>
<evidence type="ECO:0000259" key="2">
    <source>
        <dbReference type="SMART" id="SM00849"/>
    </source>
</evidence>
<dbReference type="EMBL" id="VDCV01000016">
    <property type="protein sequence ID" value="KAB5521317.1"/>
    <property type="molecule type" value="Genomic_DNA"/>
</dbReference>
<dbReference type="InterPro" id="IPR044528">
    <property type="entry name" value="POD-like_MBL-fold"/>
</dbReference>
<reference evidence="4" key="1">
    <citation type="journal article" date="2019" name="Gigascience">
        <title>De novo genome assembly of the endangered Acer yangbiense, a plant species with extremely small populations endemic to Yunnan Province, China.</title>
        <authorList>
            <person name="Yang J."/>
            <person name="Wariss H.M."/>
            <person name="Tao L."/>
            <person name="Zhang R."/>
            <person name="Yun Q."/>
            <person name="Hollingsworth P."/>
            <person name="Dao Z."/>
            <person name="Luo G."/>
            <person name="Guo H."/>
            <person name="Ma Y."/>
            <person name="Sun W."/>
        </authorList>
    </citation>
    <scope>NUCLEOTIDE SEQUENCE [LARGE SCALE GENOMIC DNA]</scope>
    <source>
        <strain evidence="4">cv. br00</strain>
    </source>
</reference>
<evidence type="ECO:0000313" key="4">
    <source>
        <dbReference type="Proteomes" id="UP000326939"/>
    </source>
</evidence>
<dbReference type="GO" id="GO:0006749">
    <property type="term" value="P:glutathione metabolic process"/>
    <property type="evidence" value="ECO:0007669"/>
    <property type="project" value="InterPro"/>
</dbReference>
<dbReference type="SUPFAM" id="SSF56281">
    <property type="entry name" value="Metallo-hydrolase/oxidoreductase"/>
    <property type="match status" value="1"/>
</dbReference>
<dbReference type="Pfam" id="PF00753">
    <property type="entry name" value="Lactamase_B"/>
    <property type="match status" value="1"/>
</dbReference>
<evidence type="ECO:0000256" key="1">
    <source>
        <dbReference type="ARBA" id="ARBA00022723"/>
    </source>
</evidence>
<dbReference type="PANTHER" id="PTHR43084">
    <property type="entry name" value="PERSULFIDE DIOXYGENASE ETHE1"/>
    <property type="match status" value="1"/>
</dbReference>
<dbReference type="GO" id="GO:0050313">
    <property type="term" value="F:sulfur dioxygenase activity"/>
    <property type="evidence" value="ECO:0007669"/>
    <property type="project" value="InterPro"/>
</dbReference>
<dbReference type="InterPro" id="IPR051682">
    <property type="entry name" value="Mito_Persulfide_Diox"/>
</dbReference>
<name>A0A5N5K2D2_9ROSI</name>
<sequence length="309" mass="34283">MPLQFVRSSLFALPRNLLRTPFLVTKLRSQAMGSYTASSQSSKLIFRQLFEKESSTYTYLLADVSHPDKPALLIDPVDKTVDRDLSLVKELGLKLIYALNTHVHADHVTGTGLIKTKSPGVKSIISKASGSKADLLVEPGDKVSFGDLFLEVGMTMLVSLNLLFVRIYECAVLMVRATPGHTLGCITYVTGDGSDQPQPRMAFTGDALLIRGCGRTDFQVWVVVHCSFTSQCIRRQIFTLPKDTLIYPAHDYKGFSVSTVEEEMLYNPRLTKNQETFKGIMENLNLAYPKMMDIAVPANMVCGLQDMTS</sequence>
<dbReference type="GO" id="GO:0070813">
    <property type="term" value="P:hydrogen sulfide metabolic process"/>
    <property type="evidence" value="ECO:0007669"/>
    <property type="project" value="TreeGrafter"/>
</dbReference>
<feature type="domain" description="Metallo-beta-lactamase" evidence="2">
    <location>
        <begin position="55"/>
        <end position="250"/>
    </location>
</feature>
<dbReference type="GO" id="GO:0005739">
    <property type="term" value="C:mitochondrion"/>
    <property type="evidence" value="ECO:0007669"/>
    <property type="project" value="TreeGrafter"/>
</dbReference>
<dbReference type="AlphaFoldDB" id="A0A5N5K2D2"/>
<dbReference type="Gene3D" id="3.60.15.10">
    <property type="entry name" value="Ribonuclease Z/Hydroxyacylglutathione hydrolase-like"/>
    <property type="match status" value="2"/>
</dbReference>
<dbReference type="InterPro" id="IPR001279">
    <property type="entry name" value="Metallo-B-lactamas"/>
</dbReference>
<dbReference type="CDD" id="cd07724">
    <property type="entry name" value="POD-like_MBL-fold"/>
    <property type="match status" value="1"/>
</dbReference>
<keyword evidence="4" id="KW-1185">Reference proteome</keyword>
<proteinExistence type="predicted"/>
<protein>
    <recommendedName>
        <fullName evidence="2">Metallo-beta-lactamase domain-containing protein</fullName>
    </recommendedName>
</protein>
<dbReference type="Proteomes" id="UP000326939">
    <property type="component" value="Chromosome 16"/>
</dbReference>
<accession>A0A5N5K2D2</accession>
<keyword evidence="1" id="KW-0479">Metal-binding</keyword>
<dbReference type="SMART" id="SM00849">
    <property type="entry name" value="Lactamase_B"/>
    <property type="match status" value="1"/>
</dbReference>
<dbReference type="InterPro" id="IPR036866">
    <property type="entry name" value="RibonucZ/Hydroxyglut_hydro"/>
</dbReference>